<sequence>MDTNLIFMYKDFLYISGPQNGGRGGVTNKKNKVQTQFFSKSAPNPNICHEVWILEI</sequence>
<keyword evidence="2" id="KW-1185">Reference proteome</keyword>
<protein>
    <submittedName>
        <fullName evidence="1">Uncharacterized protein</fullName>
    </submittedName>
</protein>
<dbReference type="EMBL" id="CAVMJV010000031">
    <property type="protein sequence ID" value="CAK5076856.1"/>
    <property type="molecule type" value="Genomic_DNA"/>
</dbReference>
<evidence type="ECO:0000313" key="2">
    <source>
        <dbReference type="Proteomes" id="UP001497535"/>
    </source>
</evidence>
<reference evidence="1" key="1">
    <citation type="submission" date="2023-11" db="EMBL/GenBank/DDBJ databases">
        <authorList>
            <person name="Poullet M."/>
        </authorList>
    </citation>
    <scope>NUCLEOTIDE SEQUENCE</scope>
    <source>
        <strain evidence="1">E1834</strain>
    </source>
</reference>
<gene>
    <name evidence="1" type="ORF">MENTE1834_LOCUS23732</name>
</gene>
<accession>A0ACB0ZD24</accession>
<proteinExistence type="predicted"/>
<name>A0ACB0ZD24_MELEN</name>
<dbReference type="Proteomes" id="UP001497535">
    <property type="component" value="Unassembled WGS sequence"/>
</dbReference>
<comment type="caution">
    <text evidence="1">The sequence shown here is derived from an EMBL/GenBank/DDBJ whole genome shotgun (WGS) entry which is preliminary data.</text>
</comment>
<evidence type="ECO:0000313" key="1">
    <source>
        <dbReference type="EMBL" id="CAK5076856.1"/>
    </source>
</evidence>
<organism evidence="1 2">
    <name type="scientific">Meloidogyne enterolobii</name>
    <name type="common">Root-knot nematode worm</name>
    <name type="synonym">Meloidogyne mayaguensis</name>
    <dbReference type="NCBI Taxonomy" id="390850"/>
    <lineage>
        <taxon>Eukaryota</taxon>
        <taxon>Metazoa</taxon>
        <taxon>Ecdysozoa</taxon>
        <taxon>Nematoda</taxon>
        <taxon>Chromadorea</taxon>
        <taxon>Rhabditida</taxon>
        <taxon>Tylenchina</taxon>
        <taxon>Tylenchomorpha</taxon>
        <taxon>Tylenchoidea</taxon>
        <taxon>Meloidogynidae</taxon>
        <taxon>Meloidogyninae</taxon>
        <taxon>Meloidogyne</taxon>
    </lineage>
</organism>